<dbReference type="InterPro" id="IPR041266">
    <property type="entry name" value="EDS1_EP"/>
</dbReference>
<dbReference type="PANTHER" id="PTHR47413:SF2">
    <property type="entry name" value="LIPASE-LIKE PAD4"/>
    <property type="match status" value="1"/>
</dbReference>
<dbReference type="AlphaFoldDB" id="A0ABD3JNB5"/>
<evidence type="ECO:0000256" key="1">
    <source>
        <dbReference type="ARBA" id="ARBA00004123"/>
    </source>
</evidence>
<dbReference type="Gene3D" id="3.40.50.1820">
    <property type="entry name" value="alpha/beta hydrolase"/>
    <property type="match status" value="1"/>
</dbReference>
<dbReference type="Pfam" id="PF18117">
    <property type="entry name" value="EDS1_EP"/>
    <property type="match status" value="1"/>
</dbReference>
<dbReference type="PANTHER" id="PTHR47413">
    <property type="entry name" value="LIPASE-LIKE PAD4"/>
    <property type="match status" value="1"/>
</dbReference>
<dbReference type="EMBL" id="JBJKBG010000008">
    <property type="protein sequence ID" value="KAL3729070.1"/>
    <property type="molecule type" value="Genomic_DNA"/>
</dbReference>
<evidence type="ECO:0008006" key="11">
    <source>
        <dbReference type="Google" id="ProtNLM"/>
    </source>
</evidence>
<accession>A0ABD3JNB5</accession>
<proteinExistence type="predicted"/>
<keyword evidence="10" id="KW-1185">Reference proteome</keyword>
<comment type="subcellular location">
    <subcellularLocation>
        <location evidence="2">Cytoplasm</location>
    </subcellularLocation>
    <subcellularLocation>
        <location evidence="1">Nucleus</location>
    </subcellularLocation>
</comment>
<dbReference type="InterPro" id="IPR029058">
    <property type="entry name" value="AB_hydrolase_fold"/>
</dbReference>
<keyword evidence="6" id="KW-0539">Nucleus</keyword>
<evidence type="ECO:0000256" key="5">
    <source>
        <dbReference type="ARBA" id="ARBA00022821"/>
    </source>
</evidence>
<organism evidence="9 10">
    <name type="scientific">Eucalyptus globulus</name>
    <name type="common">Tasmanian blue gum</name>
    <dbReference type="NCBI Taxonomy" id="34317"/>
    <lineage>
        <taxon>Eukaryota</taxon>
        <taxon>Viridiplantae</taxon>
        <taxon>Streptophyta</taxon>
        <taxon>Embryophyta</taxon>
        <taxon>Tracheophyta</taxon>
        <taxon>Spermatophyta</taxon>
        <taxon>Magnoliopsida</taxon>
        <taxon>eudicotyledons</taxon>
        <taxon>Gunneridae</taxon>
        <taxon>Pentapetalae</taxon>
        <taxon>rosids</taxon>
        <taxon>malvids</taxon>
        <taxon>Myrtales</taxon>
        <taxon>Myrtaceae</taxon>
        <taxon>Myrtoideae</taxon>
        <taxon>Eucalypteae</taxon>
        <taxon>Eucalyptus</taxon>
    </lineage>
</organism>
<evidence type="ECO:0000313" key="10">
    <source>
        <dbReference type="Proteomes" id="UP001634007"/>
    </source>
</evidence>
<keyword evidence="4" id="KW-0378">Hydrolase</keyword>
<dbReference type="SUPFAM" id="SSF53474">
    <property type="entry name" value="alpha/beta-Hydrolases"/>
    <property type="match status" value="1"/>
</dbReference>
<dbReference type="GO" id="GO:0005634">
    <property type="term" value="C:nucleus"/>
    <property type="evidence" value="ECO:0007669"/>
    <property type="project" value="UniProtKB-SubCell"/>
</dbReference>
<evidence type="ECO:0000259" key="7">
    <source>
        <dbReference type="Pfam" id="PF01764"/>
    </source>
</evidence>
<evidence type="ECO:0000313" key="9">
    <source>
        <dbReference type="EMBL" id="KAL3729070.1"/>
    </source>
</evidence>
<comment type="caution">
    <text evidence="9">The sequence shown here is derived from an EMBL/GenBank/DDBJ whole genome shotgun (WGS) entry which is preliminary data.</text>
</comment>
<feature type="domain" description="Fungal lipase-type" evidence="7">
    <location>
        <begin position="96"/>
        <end position="206"/>
    </location>
</feature>
<evidence type="ECO:0000256" key="4">
    <source>
        <dbReference type="ARBA" id="ARBA00022801"/>
    </source>
</evidence>
<protein>
    <recommendedName>
        <fullName evidence="11">Lipase-like PAD4</fullName>
    </recommendedName>
</protein>
<feature type="domain" description="EDS1 EP" evidence="8">
    <location>
        <begin position="399"/>
        <end position="607"/>
    </location>
</feature>
<evidence type="ECO:0000259" key="8">
    <source>
        <dbReference type="Pfam" id="PF18117"/>
    </source>
</evidence>
<dbReference type="InterPro" id="IPR002921">
    <property type="entry name" value="Fungal_lipase-type"/>
</dbReference>
<dbReference type="GO" id="GO:0006952">
    <property type="term" value="P:defense response"/>
    <property type="evidence" value="ECO:0007669"/>
    <property type="project" value="UniProtKB-KW"/>
</dbReference>
<keyword evidence="3" id="KW-0963">Cytoplasm</keyword>
<gene>
    <name evidence="9" type="ORF">ACJRO7_033641</name>
</gene>
<evidence type="ECO:0000256" key="3">
    <source>
        <dbReference type="ARBA" id="ARBA00022490"/>
    </source>
</evidence>
<dbReference type="Pfam" id="PF01764">
    <property type="entry name" value="Lipase_3"/>
    <property type="match status" value="1"/>
</dbReference>
<dbReference type="GO" id="GO:0005737">
    <property type="term" value="C:cytoplasm"/>
    <property type="evidence" value="ECO:0007669"/>
    <property type="project" value="UniProtKB-SubCell"/>
</dbReference>
<keyword evidence="5" id="KW-0611">Plant defense</keyword>
<sequence>MDAEASSFETSEMLGTFLSSTPLLKEAWRVCSTATAMGCGAFVVEQVGGVGYVAFSGVQEMPVLGWDPNCTILAPLDAAGHGLFAPLTRCYEGEEPVMVHSGVLHRFLHYHLRNDLQSQIHSLLAETKSIVITGHSIGGSVAFLIALWLLSYLKSIFPPQSVLCIGFGSPFIGSESLSRAILRERWGGSFCNVVSTHDIMPRLSLEQSLVLTPLWQALIRFWYTSMISPTSMNFANLQLTEEGKAWLLSFAAANMERLVQAGEGSGGRLFWPFGSYLFCSYEGTICLDNAVSVNKMMHLLLRTGSRNCIVEEHLKYGQYVERLTHQSLKRSFMEGDPPESSYEASLSMASNSIGTYQQVSIALMAKDCLKMARRIGPSPDQNAVKLAIRLSKIAPYRVEIEWYKACCDKSAEQRGYYDPFKQRGISKRESHINMNRIMLAAFWDDVISMMDRNELPLNFHRSLEWVIEESQLYKLLVEPLDIAEYYRSGMHRKKGHYISNGRERRYEILDQWWTERVVTEKLGNRRTRYANLTQDTCFWARVEEANEWLDKIRRKSDPNNLAFLRDRLNEFEAYAMKLVEGKEVSADVLAKNSSFSSWLEEWTALNRTGLTQLIPSWFTQRSIRFLVPCWFTWGPIRFLVKYLGIGLQRFDFRFHVEPV</sequence>
<dbReference type="GO" id="GO:0016787">
    <property type="term" value="F:hydrolase activity"/>
    <property type="evidence" value="ECO:0007669"/>
    <property type="project" value="UniProtKB-KW"/>
</dbReference>
<dbReference type="CDD" id="cd00519">
    <property type="entry name" value="Lipase_3"/>
    <property type="match status" value="1"/>
</dbReference>
<dbReference type="Proteomes" id="UP001634007">
    <property type="component" value="Unassembled WGS sequence"/>
</dbReference>
<name>A0ABD3JNB5_EUCGL</name>
<evidence type="ECO:0000256" key="2">
    <source>
        <dbReference type="ARBA" id="ARBA00004496"/>
    </source>
</evidence>
<evidence type="ECO:0000256" key="6">
    <source>
        <dbReference type="ARBA" id="ARBA00023242"/>
    </source>
</evidence>
<reference evidence="9 10" key="1">
    <citation type="submission" date="2024-11" db="EMBL/GenBank/DDBJ databases">
        <title>Chromosome-level genome assembly of Eucalyptus globulus Labill. provides insights into its genome evolution.</title>
        <authorList>
            <person name="Li X."/>
        </authorList>
    </citation>
    <scope>NUCLEOTIDE SEQUENCE [LARGE SCALE GENOMIC DNA]</scope>
    <source>
        <strain evidence="9">CL2024</strain>
        <tissue evidence="9">Fresh tender leaves</tissue>
    </source>
</reference>